<dbReference type="Pfam" id="PF07963">
    <property type="entry name" value="N_methyl"/>
    <property type="match status" value="1"/>
</dbReference>
<evidence type="ECO:0000313" key="3">
    <source>
        <dbReference type="EMBL" id="EPF93073.1"/>
    </source>
</evidence>
<dbReference type="GO" id="GO:0015628">
    <property type="term" value="P:protein secretion by the type II secretion system"/>
    <property type="evidence" value="ECO:0007669"/>
    <property type="project" value="InterPro"/>
</dbReference>
<dbReference type="GO" id="GO:0043683">
    <property type="term" value="P:type IV pilus assembly"/>
    <property type="evidence" value="ECO:0007669"/>
    <property type="project" value="InterPro"/>
</dbReference>
<accession>A0A829HLI5</accession>
<reference evidence="3 4" key="1">
    <citation type="submission" date="2013-06" db="EMBL/GenBank/DDBJ databases">
        <title>The Genome Sequence of Acinetobacter gyllenbergii CIP 110306.</title>
        <authorList>
            <consortium name="The Broad Institute Genome Sequencing Platform"/>
            <consortium name="The Broad Institute Genome Sequencing Center for Infectious Disease"/>
            <person name="Cerqueira G."/>
            <person name="Feldgarden M."/>
            <person name="Courvalin P."/>
            <person name="Perichon B."/>
            <person name="Grillot-Courvalin C."/>
            <person name="Clermont D."/>
            <person name="Rocha E."/>
            <person name="Yoon E.-J."/>
            <person name="Nemec A."/>
            <person name="Young S.K."/>
            <person name="Zeng Q."/>
            <person name="Gargeya S."/>
            <person name="Fitzgerald M."/>
            <person name="Abouelleil A."/>
            <person name="Alvarado L."/>
            <person name="Berlin A.M."/>
            <person name="Chapman S.B."/>
            <person name="Dewar J."/>
            <person name="Goldberg J."/>
            <person name="Griggs A."/>
            <person name="Gujja S."/>
            <person name="Hansen M."/>
            <person name="Howarth C."/>
            <person name="Imamovic A."/>
            <person name="Larimer J."/>
            <person name="McCowan C."/>
            <person name="Murphy C."/>
            <person name="Pearson M."/>
            <person name="Priest M."/>
            <person name="Roberts A."/>
            <person name="Saif S."/>
            <person name="Shea T."/>
            <person name="Sykes S."/>
            <person name="Wortman J."/>
            <person name="Nusbaum C."/>
            <person name="Birren B."/>
        </authorList>
    </citation>
    <scope>NUCLEOTIDE SEQUENCE [LARGE SCALE GENOMIC DNA]</scope>
    <source>
        <strain evidence="3 4">CIP 110306</strain>
    </source>
</reference>
<dbReference type="NCBIfam" id="TIGR02532">
    <property type="entry name" value="IV_pilin_GFxxxE"/>
    <property type="match status" value="1"/>
</dbReference>
<evidence type="ECO:0008006" key="5">
    <source>
        <dbReference type="Google" id="ProtNLM"/>
    </source>
</evidence>
<organism evidence="3 4">
    <name type="scientific">Acinetobacter gyllenbergii CIP 110306 = MTCC 11365</name>
    <dbReference type="NCBI Taxonomy" id="1217657"/>
    <lineage>
        <taxon>Bacteria</taxon>
        <taxon>Pseudomonadati</taxon>
        <taxon>Pseudomonadota</taxon>
        <taxon>Gammaproteobacteria</taxon>
        <taxon>Moraxellales</taxon>
        <taxon>Moraxellaceae</taxon>
        <taxon>Acinetobacter</taxon>
    </lineage>
</organism>
<feature type="transmembrane region" description="Helical" evidence="2">
    <location>
        <begin position="7"/>
        <end position="32"/>
    </location>
</feature>
<dbReference type="Pfam" id="PF16732">
    <property type="entry name" value="ComP_DUS"/>
    <property type="match status" value="1"/>
</dbReference>
<dbReference type="PANTHER" id="PTHR30093">
    <property type="entry name" value="GENERAL SECRETION PATHWAY PROTEIN G"/>
    <property type="match status" value="1"/>
</dbReference>
<dbReference type="PRINTS" id="PR00813">
    <property type="entry name" value="BCTERIALGSPG"/>
</dbReference>
<dbReference type="PANTHER" id="PTHR30093:SF47">
    <property type="entry name" value="TYPE IV PILUS NON-CORE MINOR PILIN PILE"/>
    <property type="match status" value="1"/>
</dbReference>
<keyword evidence="2" id="KW-1133">Transmembrane helix</keyword>
<dbReference type="InterPro" id="IPR012902">
    <property type="entry name" value="N_methyl_site"/>
</dbReference>
<protein>
    <recommendedName>
        <fullName evidence="5">Prepilin-type N-terminal cleavage/methylation domain-containing protein</fullName>
    </recommendedName>
</protein>
<dbReference type="InterPro" id="IPR031982">
    <property type="entry name" value="PilE-like"/>
</dbReference>
<evidence type="ECO:0000256" key="2">
    <source>
        <dbReference type="SAM" id="Phobius"/>
    </source>
</evidence>
<dbReference type="SUPFAM" id="SSF54523">
    <property type="entry name" value="Pili subunits"/>
    <property type="match status" value="1"/>
</dbReference>
<keyword evidence="2" id="KW-0812">Transmembrane</keyword>
<dbReference type="GO" id="GO:0015627">
    <property type="term" value="C:type II protein secretion system complex"/>
    <property type="evidence" value="ECO:0007669"/>
    <property type="project" value="InterPro"/>
</dbReference>
<gene>
    <name evidence="3" type="ORF">F957_00419</name>
</gene>
<sequence>MKIGNHVGFTLVEVMIVVVIIGILAAIAYPGYNDYILKTNRTAAQSEMLDVASKLQRYKALNSNLLKNNAAVTLADFNHNGAIPQTGTKLYSLELANVTAGEWTLIATPDSAGRQKQDGIICLNHLGQRYWEKGQTACDFSKNKWS</sequence>
<dbReference type="Gene3D" id="3.30.700.10">
    <property type="entry name" value="Glycoprotein, Type 4 Pilin"/>
    <property type="match status" value="1"/>
</dbReference>
<dbReference type="InterPro" id="IPR000983">
    <property type="entry name" value="Bac_GSPG_pilin"/>
</dbReference>
<evidence type="ECO:0000256" key="1">
    <source>
        <dbReference type="ARBA" id="ARBA00022481"/>
    </source>
</evidence>
<keyword evidence="2" id="KW-0472">Membrane</keyword>
<dbReference type="InterPro" id="IPR045584">
    <property type="entry name" value="Pilin-like"/>
</dbReference>
<comment type="caution">
    <text evidence="3">The sequence shown here is derived from an EMBL/GenBank/DDBJ whole genome shotgun (WGS) entry which is preliminary data.</text>
</comment>
<dbReference type="EMBL" id="ATGG01000006">
    <property type="protein sequence ID" value="EPF93073.1"/>
    <property type="molecule type" value="Genomic_DNA"/>
</dbReference>
<name>A0A829HLI5_9GAMM</name>
<keyword evidence="4" id="KW-1185">Reference proteome</keyword>
<dbReference type="RefSeq" id="WP_016542750.1">
    <property type="nucleotide sequence ID" value="NZ_ASQH01000020.1"/>
</dbReference>
<dbReference type="AlphaFoldDB" id="A0A829HLI5"/>
<dbReference type="Proteomes" id="UP000014523">
    <property type="component" value="Unassembled WGS sequence"/>
</dbReference>
<evidence type="ECO:0000313" key="4">
    <source>
        <dbReference type="Proteomes" id="UP000014523"/>
    </source>
</evidence>
<keyword evidence="1" id="KW-0488">Methylation</keyword>
<proteinExistence type="predicted"/>